<proteinExistence type="predicted"/>
<protein>
    <recommendedName>
        <fullName evidence="6">WGxxGxxG-CTERM domain-containing protein</fullName>
    </recommendedName>
</protein>
<gene>
    <name evidence="4" type="ORF">CK510_24930</name>
</gene>
<keyword evidence="5" id="KW-1185">Reference proteome</keyword>
<feature type="compositionally biased region" description="Basic and acidic residues" evidence="1">
    <location>
        <begin position="76"/>
        <end position="86"/>
    </location>
</feature>
<name>A0A2A2TCG7_9CYAN</name>
<dbReference type="OrthoDB" id="490029at2"/>
<evidence type="ECO:0000256" key="1">
    <source>
        <dbReference type="SAM" id="MobiDB-lite"/>
    </source>
</evidence>
<dbReference type="EMBL" id="NTFS01000400">
    <property type="protein sequence ID" value="PAX51412.1"/>
    <property type="molecule type" value="Genomic_DNA"/>
</dbReference>
<dbReference type="NCBIfam" id="NF038039">
    <property type="entry name" value="WGxxGxxG-CTERM"/>
    <property type="match status" value="1"/>
</dbReference>
<feature type="region of interest" description="Disordered" evidence="1">
    <location>
        <begin position="26"/>
        <end position="45"/>
    </location>
</feature>
<evidence type="ECO:0000256" key="2">
    <source>
        <dbReference type="SAM" id="Phobius"/>
    </source>
</evidence>
<dbReference type="NCBIfam" id="NF041742">
    <property type="entry name" value="WGxxGxxG_fam"/>
    <property type="match status" value="1"/>
</dbReference>
<sequence length="97" mass="10465">MENYFSKAIGATALVASLAIMPLSAPAQAQTNTDGTTTTTPNTRVYNDGTYGDRNFDWGWLGLLGLIGLAGLTGKKRTEESTRYRDPNAVGNSTYRE</sequence>
<feature type="signal peptide" evidence="3">
    <location>
        <begin position="1"/>
        <end position="29"/>
    </location>
</feature>
<evidence type="ECO:0000313" key="4">
    <source>
        <dbReference type="EMBL" id="PAX51412.1"/>
    </source>
</evidence>
<evidence type="ECO:0000256" key="3">
    <source>
        <dbReference type="SAM" id="SignalP"/>
    </source>
</evidence>
<evidence type="ECO:0008006" key="6">
    <source>
        <dbReference type="Google" id="ProtNLM"/>
    </source>
</evidence>
<reference evidence="4" key="1">
    <citation type="submission" date="2017-08" db="EMBL/GenBank/DDBJ databases">
        <title>Draft genome sequence of filamentous cyanobacterium Calothrix elsteri CCALA 953.</title>
        <authorList>
            <person name="Gagunashvili A.N."/>
            <person name="Elster J."/>
            <person name="Andresson O.S."/>
        </authorList>
    </citation>
    <scope>NUCLEOTIDE SEQUENCE [LARGE SCALE GENOMIC DNA]</scope>
    <source>
        <strain evidence="4">CCALA 953</strain>
    </source>
</reference>
<feature type="region of interest" description="Disordered" evidence="1">
    <location>
        <begin position="75"/>
        <end position="97"/>
    </location>
</feature>
<evidence type="ECO:0000313" key="5">
    <source>
        <dbReference type="Proteomes" id="UP000218238"/>
    </source>
</evidence>
<keyword evidence="3" id="KW-0732">Signal</keyword>
<feature type="compositionally biased region" description="Low complexity" evidence="1">
    <location>
        <begin position="31"/>
        <end position="43"/>
    </location>
</feature>
<comment type="caution">
    <text evidence="4">The sequence shown here is derived from an EMBL/GenBank/DDBJ whole genome shotgun (WGS) entry which is preliminary data.</text>
</comment>
<accession>A0A2A2TCG7</accession>
<organism evidence="4 5">
    <name type="scientific">Brunnivagina elsteri CCALA 953</name>
    <dbReference type="NCBI Taxonomy" id="987040"/>
    <lineage>
        <taxon>Bacteria</taxon>
        <taxon>Bacillati</taxon>
        <taxon>Cyanobacteriota</taxon>
        <taxon>Cyanophyceae</taxon>
        <taxon>Nostocales</taxon>
        <taxon>Calotrichaceae</taxon>
        <taxon>Brunnivagina</taxon>
    </lineage>
</organism>
<keyword evidence="2" id="KW-1133">Transmembrane helix</keyword>
<dbReference type="AlphaFoldDB" id="A0A2A2TCG7"/>
<dbReference type="Proteomes" id="UP000218238">
    <property type="component" value="Unassembled WGS sequence"/>
</dbReference>
<keyword evidence="2" id="KW-0812">Transmembrane</keyword>
<keyword evidence="2" id="KW-0472">Membrane</keyword>
<dbReference type="RefSeq" id="WP_095724241.1">
    <property type="nucleotide sequence ID" value="NZ_NTFS01000400.1"/>
</dbReference>
<feature type="chain" id="PRO_5012335903" description="WGxxGxxG-CTERM domain-containing protein" evidence="3">
    <location>
        <begin position="30"/>
        <end position="97"/>
    </location>
</feature>
<feature type="transmembrane region" description="Helical" evidence="2">
    <location>
        <begin position="58"/>
        <end position="74"/>
    </location>
</feature>